<organism evidence="1">
    <name type="scientific">Tanacetum cinerariifolium</name>
    <name type="common">Dalmatian daisy</name>
    <name type="synonym">Chrysanthemum cinerariifolium</name>
    <dbReference type="NCBI Taxonomy" id="118510"/>
    <lineage>
        <taxon>Eukaryota</taxon>
        <taxon>Viridiplantae</taxon>
        <taxon>Streptophyta</taxon>
        <taxon>Embryophyta</taxon>
        <taxon>Tracheophyta</taxon>
        <taxon>Spermatophyta</taxon>
        <taxon>Magnoliopsida</taxon>
        <taxon>eudicotyledons</taxon>
        <taxon>Gunneridae</taxon>
        <taxon>Pentapetalae</taxon>
        <taxon>asterids</taxon>
        <taxon>campanulids</taxon>
        <taxon>Asterales</taxon>
        <taxon>Asteraceae</taxon>
        <taxon>Asteroideae</taxon>
        <taxon>Anthemideae</taxon>
        <taxon>Anthemidinae</taxon>
        <taxon>Tanacetum</taxon>
    </lineage>
</organism>
<protein>
    <submittedName>
        <fullName evidence="1">Putative exostosin-like protein</fullName>
    </submittedName>
</protein>
<proteinExistence type="predicted"/>
<name>A0A6L2K464_TANCI</name>
<dbReference type="InterPro" id="IPR029035">
    <property type="entry name" value="DHS-like_NAD/FAD-binding_dom"/>
</dbReference>
<dbReference type="PANTHER" id="PTHR48462:SF1">
    <property type="entry name" value="PROTEIN, PUTATIVE-RELATED"/>
    <property type="match status" value="1"/>
</dbReference>
<dbReference type="AlphaFoldDB" id="A0A6L2K464"/>
<sequence>MTKQTQAFRSSRIRLLRDACLDSLGEHAVHCKELPGLKYRHNMVRDVLFDICRRTGISVKKETPVNFLTDPLDERSTFRPADVLVFGWVGRKHACVDLTEVSPLVGLSGGGFTVGQAALKAASCKVTKHEKTCIKNQHVFIHFAFDTFGFLSPEAVELLTRVQHVMSNNVITPRSINVVFTRIGFAIQKGLAAQLVVRLPSLINRAGKYCKLHGKPSALSFRGSVKYMQTVCRISAPGTTLEGVANPPSVSLKDRKVVPDSDPPSTKYVHLLYELFDKSPNGAYTTGFKLITQQFTRSSHARRRYWVRRYVGWRKFNEAKPSPAHSALASLEKANRISFMITQNVDSGQQLLKQRPGGDIEIDEKFWEEDFHIPTCSKCNGVLKPDGRLKIIRIGVHYGCGSNKMVSAFCEARGNCITSLAMLLQREVPLGLMIWRVPEQTKSTLNNNRSNMAPGQKKDPQSLQFCSLDVEIVKAIKKHTGCVLIDRAIQDILQAERIDLSRILSHLPETTMFNSYFLKLLIAEKIPKLLPRPVNSLKSLNFIRFNFGDSDQLQGALCLLRNSPNLKKLRIINVRFGASTQGFGCGASFKLFGILGLPGPNIESVGDCGNK</sequence>
<reference evidence="1" key="1">
    <citation type="journal article" date="2019" name="Sci. Rep.">
        <title>Draft genome of Tanacetum cinerariifolium, the natural source of mosquito coil.</title>
        <authorList>
            <person name="Yamashiro T."/>
            <person name="Shiraishi A."/>
            <person name="Satake H."/>
            <person name="Nakayama K."/>
        </authorList>
    </citation>
    <scope>NUCLEOTIDE SEQUENCE</scope>
</reference>
<gene>
    <name evidence="1" type="ORF">Tci_015787</name>
</gene>
<comment type="caution">
    <text evidence="1">The sequence shown here is derived from an EMBL/GenBank/DDBJ whole genome shotgun (WGS) entry which is preliminary data.</text>
</comment>
<accession>A0A6L2K464</accession>
<dbReference type="Gene3D" id="3.40.50.1220">
    <property type="entry name" value="TPP-binding domain"/>
    <property type="match status" value="1"/>
</dbReference>
<dbReference type="PANTHER" id="PTHR48462">
    <property type="entry name" value="PROTEIN, PUTATIVE-RELATED"/>
    <property type="match status" value="1"/>
</dbReference>
<evidence type="ECO:0000313" key="1">
    <source>
        <dbReference type="EMBL" id="GEU43809.1"/>
    </source>
</evidence>
<dbReference type="SUPFAM" id="SSF52467">
    <property type="entry name" value="DHS-like NAD/FAD-binding domain"/>
    <property type="match status" value="1"/>
</dbReference>
<dbReference type="EMBL" id="BKCJ010001759">
    <property type="protein sequence ID" value="GEU43809.1"/>
    <property type="molecule type" value="Genomic_DNA"/>
</dbReference>